<sequence>MNAPMHHQRESMEFDIVIVGAGPAGLSAAIRLKQINPDLSVTIVEKGAEVGAHILSGAVIDPIGIDTLLPEWKNDYDHPFKTPVTDDQFFLLKPKHATIFPNIFRPKILSNDGCYIVSLGDVCRWLSKKAEALGVEIYPGFAISHTIENNNGAIIGVLTGDMGLKKDGTPGKNYMPGMALLAKYTLVAEGARGSLTKQLIHKFDLSKNREPQKFGLGLKELWEVESPKHKLGLVQHFIGWPLDNETGGGGFLYHQENNLISVGFVVHLDYKNPYLSPFEEFQRFKTHPKLYEIFKDAKCLSYGARAINEGGWQSVPKLTFPGGALIGCSAGFVNVPRIKGSHNAMLSGILAADKIAIALAQGRAHDEVKEIEEHWRKSPIGKDLYKVRNAKPLWARYGTKYGIKLAGFDMWWQQLFGFSLFRTLSHGKEDYACLEPAGKFQPIAYPKPDGIVTFDRLSSVARSNTHHEENQPCHLKIISQEKQKNSEYIIYGGPSTRYCPAAVYEWLDHNNHETYVINASNCIHCKTCDIKDPNQNINWTCPQGNDGPLYPNM</sequence>
<evidence type="ECO:0000256" key="5">
    <source>
        <dbReference type="ARBA" id="ARBA00022723"/>
    </source>
</evidence>
<dbReference type="Pfam" id="PF01946">
    <property type="entry name" value="Thi4"/>
    <property type="match status" value="1"/>
</dbReference>
<comment type="cofactor">
    <cofactor evidence="1 14">
        <name>FAD</name>
        <dbReference type="ChEBI" id="CHEBI:57692"/>
    </cofactor>
</comment>
<dbReference type="FunFam" id="3.30.70.20:FF:000015">
    <property type="entry name" value="Electron transfer flavoprotein-ubiquinone oxidoreductase"/>
    <property type="match status" value="1"/>
</dbReference>
<keyword evidence="6 14" id="KW-0274">FAD</keyword>
<evidence type="ECO:0000313" key="18">
    <source>
        <dbReference type="Proteomes" id="UP000254950"/>
    </source>
</evidence>
<comment type="catalytic activity">
    <reaction evidence="14">
        <text>a ubiquinone + reduced [electron-transfer flavoprotein] = a ubiquinol + oxidized [electron-transfer flavoprotein] + H(+)</text>
        <dbReference type="Rhea" id="RHEA:24052"/>
        <dbReference type="Rhea" id="RHEA-COMP:9565"/>
        <dbReference type="Rhea" id="RHEA-COMP:9566"/>
        <dbReference type="Rhea" id="RHEA-COMP:10685"/>
        <dbReference type="Rhea" id="RHEA-COMP:10686"/>
        <dbReference type="ChEBI" id="CHEBI:15378"/>
        <dbReference type="ChEBI" id="CHEBI:16389"/>
        <dbReference type="ChEBI" id="CHEBI:17976"/>
        <dbReference type="ChEBI" id="CHEBI:57692"/>
        <dbReference type="ChEBI" id="CHEBI:58307"/>
        <dbReference type="EC" id="1.5.5.1"/>
    </reaction>
</comment>
<evidence type="ECO:0000256" key="9">
    <source>
        <dbReference type="ARBA" id="ARBA00023002"/>
    </source>
</evidence>
<dbReference type="InterPro" id="IPR007859">
    <property type="entry name" value="ETF-QO/FixX_C"/>
</dbReference>
<keyword evidence="12 14" id="KW-0830">Ubiquinone</keyword>
<evidence type="ECO:0000256" key="6">
    <source>
        <dbReference type="ARBA" id="ARBA00022827"/>
    </source>
</evidence>
<gene>
    <name evidence="17" type="ORF">NCTC12862_01027</name>
</gene>
<dbReference type="PANTHER" id="PTHR10617">
    <property type="entry name" value="ELECTRON TRANSFER FLAVOPROTEIN-UBIQUINONE OXIDOREDUCTASE"/>
    <property type="match status" value="1"/>
</dbReference>
<evidence type="ECO:0000256" key="4">
    <source>
        <dbReference type="ARBA" id="ARBA00022630"/>
    </source>
</evidence>
<dbReference type="EMBL" id="UFTF01000001">
    <property type="protein sequence ID" value="SUV45301.1"/>
    <property type="molecule type" value="Genomic_DNA"/>
</dbReference>
<dbReference type="PRINTS" id="PR00420">
    <property type="entry name" value="RNGMNOXGNASE"/>
</dbReference>
<dbReference type="Proteomes" id="UP000254950">
    <property type="component" value="Unassembled WGS sequence"/>
</dbReference>
<comment type="subcellular location">
    <subcellularLocation>
        <location evidence="2">Membrane</location>
    </subcellularLocation>
</comment>
<evidence type="ECO:0000256" key="10">
    <source>
        <dbReference type="ARBA" id="ARBA00023004"/>
    </source>
</evidence>
<dbReference type="GO" id="GO:0004174">
    <property type="term" value="F:electron-transferring-flavoprotein dehydrogenase activity"/>
    <property type="evidence" value="ECO:0007669"/>
    <property type="project" value="UniProtKB-UniRule"/>
</dbReference>
<dbReference type="AlphaFoldDB" id="A0A380ZFB1"/>
<dbReference type="GO" id="GO:0051539">
    <property type="term" value="F:4 iron, 4 sulfur cluster binding"/>
    <property type="evidence" value="ECO:0007669"/>
    <property type="project" value="UniProtKB-UniRule"/>
</dbReference>
<dbReference type="Gene3D" id="3.30.9.90">
    <property type="match status" value="1"/>
</dbReference>
<evidence type="ECO:0000313" key="17">
    <source>
        <dbReference type="EMBL" id="SUV45301.1"/>
    </source>
</evidence>
<dbReference type="STRING" id="33044.GCA_900005695_01127"/>
<keyword evidence="9 14" id="KW-0560">Oxidoreductase</keyword>
<keyword evidence="13" id="KW-0472">Membrane</keyword>
<dbReference type="OrthoDB" id="9766632at2"/>
<dbReference type="SUPFAM" id="SSF51905">
    <property type="entry name" value="FAD/NAD(P)-binding domain"/>
    <property type="match status" value="1"/>
</dbReference>
<dbReference type="Gene3D" id="3.50.50.60">
    <property type="entry name" value="FAD/NAD(P)-binding domain"/>
    <property type="match status" value="1"/>
</dbReference>
<keyword evidence="7" id="KW-0809">Transit peptide</keyword>
<dbReference type="GO" id="GO:0016020">
    <property type="term" value="C:membrane"/>
    <property type="evidence" value="ECO:0007669"/>
    <property type="project" value="UniProtKB-SubCell"/>
</dbReference>
<dbReference type="Pfam" id="PF05187">
    <property type="entry name" value="Fer4_ETF_QO"/>
    <property type="match status" value="1"/>
</dbReference>
<keyword evidence="4 14" id="KW-0285">Flavoprotein</keyword>
<keyword evidence="11 14" id="KW-0411">Iron-sulfur</keyword>
<reference evidence="17 18" key="1">
    <citation type="submission" date="2018-06" db="EMBL/GenBank/DDBJ databases">
        <authorList>
            <consortium name="Pathogen Informatics"/>
            <person name="Doyle S."/>
        </authorList>
    </citation>
    <scope>NUCLEOTIDE SEQUENCE [LARGE SCALE GENOMIC DNA]</scope>
    <source>
        <strain evidence="17 18">NCTC12862</strain>
    </source>
</reference>
<evidence type="ECO:0000256" key="7">
    <source>
        <dbReference type="ARBA" id="ARBA00022946"/>
    </source>
</evidence>
<dbReference type="RefSeq" id="WP_004856029.1">
    <property type="nucleotide sequence ID" value="NZ_CACVBH010000012.1"/>
</dbReference>
<evidence type="ECO:0000256" key="11">
    <source>
        <dbReference type="ARBA" id="ARBA00023014"/>
    </source>
</evidence>
<dbReference type="InterPro" id="IPR036188">
    <property type="entry name" value="FAD/NAD-bd_sf"/>
</dbReference>
<keyword evidence="8 14" id="KW-0249">Electron transport</keyword>
<protein>
    <recommendedName>
        <fullName evidence="14">Electron transfer flavoprotein-ubiquinone oxidoreductase</fullName>
        <shortName evidence="14">ETF-QO</shortName>
        <ecNumber evidence="14">1.5.5.1</ecNumber>
    </recommendedName>
</protein>
<keyword evidence="3 14" id="KW-0813">Transport</keyword>
<dbReference type="Pfam" id="PF21162">
    <property type="entry name" value="ETFQO_UQ-bd"/>
    <property type="match status" value="1"/>
</dbReference>
<proteinExistence type="predicted"/>
<evidence type="ECO:0000256" key="8">
    <source>
        <dbReference type="ARBA" id="ARBA00022982"/>
    </source>
</evidence>
<evidence type="ECO:0000256" key="1">
    <source>
        <dbReference type="ARBA" id="ARBA00001974"/>
    </source>
</evidence>
<dbReference type="GO" id="GO:0046872">
    <property type="term" value="F:metal ion binding"/>
    <property type="evidence" value="ECO:0007669"/>
    <property type="project" value="UniProtKB-KW"/>
</dbReference>
<evidence type="ECO:0000259" key="16">
    <source>
        <dbReference type="Pfam" id="PF21162"/>
    </source>
</evidence>
<dbReference type="EC" id="1.5.5.1" evidence="14"/>
<comment type="cofactor">
    <cofactor evidence="14">
        <name>[4Fe-4S] cluster</name>
        <dbReference type="ChEBI" id="CHEBI:49883"/>
    </cofactor>
    <text evidence="14">Binds 1 [4Fe-4S] cluster.</text>
</comment>
<evidence type="ECO:0000259" key="15">
    <source>
        <dbReference type="Pfam" id="PF05187"/>
    </source>
</evidence>
<comment type="function">
    <text evidence="14">Accepts electrons from ETF and reduces ubiquinone.</text>
</comment>
<evidence type="ECO:0000256" key="12">
    <source>
        <dbReference type="ARBA" id="ARBA00023075"/>
    </source>
</evidence>
<dbReference type="SUPFAM" id="SSF54862">
    <property type="entry name" value="4Fe-4S ferredoxins"/>
    <property type="match status" value="1"/>
</dbReference>
<dbReference type="PANTHER" id="PTHR10617:SF107">
    <property type="entry name" value="ELECTRON TRANSFER FLAVOPROTEIN-UBIQUINONE OXIDOREDUCTASE, MITOCHONDRIAL"/>
    <property type="match status" value="1"/>
</dbReference>
<evidence type="ECO:0000256" key="3">
    <source>
        <dbReference type="ARBA" id="ARBA00022448"/>
    </source>
</evidence>
<evidence type="ECO:0000256" key="13">
    <source>
        <dbReference type="ARBA" id="ARBA00023136"/>
    </source>
</evidence>
<keyword evidence="5 14" id="KW-0479">Metal-binding</keyword>
<dbReference type="SUPFAM" id="SSF54373">
    <property type="entry name" value="FAD-linked reductases, C-terminal domain"/>
    <property type="match status" value="1"/>
</dbReference>
<accession>A0A380ZFB1</accession>
<organism evidence="17 18">
    <name type="scientific">Bartonella doshiae</name>
    <dbReference type="NCBI Taxonomy" id="33044"/>
    <lineage>
        <taxon>Bacteria</taxon>
        <taxon>Pseudomonadati</taxon>
        <taxon>Pseudomonadota</taxon>
        <taxon>Alphaproteobacteria</taxon>
        <taxon>Hyphomicrobiales</taxon>
        <taxon>Bartonellaceae</taxon>
        <taxon>Bartonella</taxon>
    </lineage>
</organism>
<dbReference type="Gene3D" id="3.30.70.20">
    <property type="match status" value="1"/>
</dbReference>
<evidence type="ECO:0000256" key="14">
    <source>
        <dbReference type="RuleBase" id="RU366068"/>
    </source>
</evidence>
<keyword evidence="10 14" id="KW-0408">Iron</keyword>
<dbReference type="InterPro" id="IPR049398">
    <property type="entry name" value="ETF-QO/FixC_UQ-bd"/>
</dbReference>
<evidence type="ECO:0000256" key="2">
    <source>
        <dbReference type="ARBA" id="ARBA00004370"/>
    </source>
</evidence>
<dbReference type="InterPro" id="IPR040156">
    <property type="entry name" value="ETF-QO"/>
</dbReference>
<feature type="domain" description="ETF-QO/FixC ubiquinone-binding" evidence="16">
    <location>
        <begin position="214"/>
        <end position="307"/>
    </location>
</feature>
<feature type="domain" description="ETF-QO/FixX C-terminal" evidence="15">
    <location>
        <begin position="450"/>
        <end position="550"/>
    </location>
</feature>
<name>A0A380ZFB1_BARDO</name>